<accession>A0A074MAD9</accession>
<dbReference type="eggNOG" id="ENOG5033GIC">
    <property type="taxonomic scope" value="Bacteria"/>
</dbReference>
<organism evidence="1 2">
    <name type="scientific">Tumebacillus flagellatus</name>
    <dbReference type="NCBI Taxonomy" id="1157490"/>
    <lineage>
        <taxon>Bacteria</taxon>
        <taxon>Bacillati</taxon>
        <taxon>Bacillota</taxon>
        <taxon>Bacilli</taxon>
        <taxon>Bacillales</taxon>
        <taxon>Alicyclobacillaceae</taxon>
        <taxon>Tumebacillus</taxon>
    </lineage>
</organism>
<sequence length="191" mass="20285">MKKQASKKQTQKKSSRVAVLLGLGVLALGITAVAASATSRAPMDSLPLAKQAIEDNYAKLKENAAKPAPKSTDTSLKPVNHEQLPTGILDSFTPPFHSEDVTITNMWQKQEGGQLVQVYAGQLAGDTDQGVIIVRTTDADGITTTEDRIVTKEKAGSMKITADGNGKLSMKAVKGSSYEFDVKGKGLAKKQ</sequence>
<comment type="caution">
    <text evidence="1">The sequence shown here is derived from an EMBL/GenBank/DDBJ whole genome shotgun (WGS) entry which is preliminary data.</text>
</comment>
<dbReference type="EMBL" id="JMIR01000016">
    <property type="protein sequence ID" value="KEO82902.1"/>
    <property type="molecule type" value="Genomic_DNA"/>
</dbReference>
<gene>
    <name evidence="1" type="ORF">EL26_12455</name>
</gene>
<evidence type="ECO:0000313" key="2">
    <source>
        <dbReference type="Proteomes" id="UP000027931"/>
    </source>
</evidence>
<dbReference type="RefSeq" id="WP_038088775.1">
    <property type="nucleotide sequence ID" value="NZ_JMIR01000016.1"/>
</dbReference>
<dbReference type="Proteomes" id="UP000027931">
    <property type="component" value="Unassembled WGS sequence"/>
</dbReference>
<reference evidence="1 2" key="1">
    <citation type="journal article" date="2013" name="Int. J. Syst. Evol. Microbiol.">
        <title>Tumebacillus flagellatus sp. nov., an alpha-amylase/pullulanase-producing bacterium isolated from cassava wastewater.</title>
        <authorList>
            <person name="Wang Q."/>
            <person name="Xie N."/>
            <person name="Qin Y."/>
            <person name="Shen N."/>
            <person name="Zhu J."/>
            <person name="Mi H."/>
            <person name="Huang R."/>
        </authorList>
    </citation>
    <scope>NUCLEOTIDE SEQUENCE [LARGE SCALE GENOMIC DNA]</scope>
    <source>
        <strain evidence="1 2">GST4</strain>
    </source>
</reference>
<protein>
    <submittedName>
        <fullName evidence="1">Uncharacterized protein</fullName>
    </submittedName>
</protein>
<proteinExistence type="predicted"/>
<name>A0A074MAD9_9BACL</name>
<dbReference type="STRING" id="1157490.EL26_12455"/>
<keyword evidence="2" id="KW-1185">Reference proteome</keyword>
<dbReference type="AlphaFoldDB" id="A0A074MAD9"/>
<evidence type="ECO:0000313" key="1">
    <source>
        <dbReference type="EMBL" id="KEO82902.1"/>
    </source>
</evidence>